<organism evidence="3 4">
    <name type="scientific">Parahaliea maris</name>
    <dbReference type="NCBI Taxonomy" id="2716870"/>
    <lineage>
        <taxon>Bacteria</taxon>
        <taxon>Pseudomonadati</taxon>
        <taxon>Pseudomonadota</taxon>
        <taxon>Gammaproteobacteria</taxon>
        <taxon>Cellvibrionales</taxon>
        <taxon>Halieaceae</taxon>
        <taxon>Parahaliea</taxon>
    </lineage>
</organism>
<keyword evidence="4" id="KW-1185">Reference proteome</keyword>
<dbReference type="Gene3D" id="1.20.1290.10">
    <property type="entry name" value="AhpD-like"/>
    <property type="match status" value="1"/>
</dbReference>
<gene>
    <name evidence="3" type="ORF">FV139_01185</name>
</gene>
<evidence type="ECO:0000313" key="4">
    <source>
        <dbReference type="Proteomes" id="UP000321039"/>
    </source>
</evidence>
<dbReference type="PANTHER" id="PTHR33570:SF2">
    <property type="entry name" value="CARBOXYMUCONOLACTONE DECARBOXYLASE-LIKE DOMAIN-CONTAINING PROTEIN"/>
    <property type="match status" value="1"/>
</dbReference>
<dbReference type="PANTHER" id="PTHR33570">
    <property type="entry name" value="4-CARBOXYMUCONOLACTONE DECARBOXYLASE FAMILY PROTEIN"/>
    <property type="match status" value="1"/>
</dbReference>
<evidence type="ECO:0000259" key="2">
    <source>
        <dbReference type="Pfam" id="PF02627"/>
    </source>
</evidence>
<comment type="caution">
    <text evidence="3">The sequence shown here is derived from an EMBL/GenBank/DDBJ whole genome shotgun (WGS) entry which is preliminary data.</text>
</comment>
<protein>
    <recommendedName>
        <fullName evidence="2">Carboxymuconolactone decarboxylase-like domain-containing protein</fullName>
    </recommendedName>
</protein>
<dbReference type="AlphaFoldDB" id="A0A5C9A988"/>
<dbReference type="Proteomes" id="UP000321039">
    <property type="component" value="Unassembled WGS sequence"/>
</dbReference>
<dbReference type="EMBL" id="VRZA01000001">
    <property type="protein sequence ID" value="TXS96147.1"/>
    <property type="molecule type" value="Genomic_DNA"/>
</dbReference>
<dbReference type="InterPro" id="IPR029032">
    <property type="entry name" value="AhpD-like"/>
</dbReference>
<dbReference type="InterPro" id="IPR052512">
    <property type="entry name" value="4CMD/NDH-1_regulator"/>
</dbReference>
<dbReference type="InterPro" id="IPR003779">
    <property type="entry name" value="CMD-like"/>
</dbReference>
<dbReference type="Pfam" id="PF02627">
    <property type="entry name" value="CMD"/>
    <property type="match status" value="1"/>
</dbReference>
<feature type="compositionally biased region" description="Basic residues" evidence="1">
    <location>
        <begin position="30"/>
        <end position="43"/>
    </location>
</feature>
<reference evidence="3 4" key="1">
    <citation type="submission" date="2019-08" db="EMBL/GenBank/DDBJ databases">
        <title>Parahaliea maris sp. nov., isolated from the surface seawater.</title>
        <authorList>
            <person name="Liu Y."/>
        </authorList>
    </citation>
    <scope>NUCLEOTIDE SEQUENCE [LARGE SCALE GENOMIC DNA]</scope>
    <source>
        <strain evidence="3 4">HSLHS9</strain>
    </source>
</reference>
<proteinExistence type="predicted"/>
<name>A0A5C9A988_9GAMM</name>
<evidence type="ECO:0000256" key="1">
    <source>
        <dbReference type="SAM" id="MobiDB-lite"/>
    </source>
</evidence>
<evidence type="ECO:0000313" key="3">
    <source>
        <dbReference type="EMBL" id="TXS96147.1"/>
    </source>
</evidence>
<feature type="domain" description="Carboxymuconolactone decarboxylase-like" evidence="2">
    <location>
        <begin position="80"/>
        <end position="158"/>
    </location>
</feature>
<dbReference type="SUPFAM" id="SSF69118">
    <property type="entry name" value="AhpD-like"/>
    <property type="match status" value="1"/>
</dbReference>
<sequence length="170" mass="19025">MNSDSDSARKHAGSWPRGYCETEPTPRAAAGHRTHRSHHKRNRAMTEKTRREIGLETIKDVYAGDVVTPPEGYPFSDIMLEQLFAELWTRDTLSMRDKRILLLGIIAEKGEPTTFKIQVKASLKRGEMTPEEARELLLFIAQYAGYPRAAGMLAPLEEAIAEAAADKQAT</sequence>
<dbReference type="GO" id="GO:0051920">
    <property type="term" value="F:peroxiredoxin activity"/>
    <property type="evidence" value="ECO:0007669"/>
    <property type="project" value="InterPro"/>
</dbReference>
<accession>A0A5C9A988</accession>
<feature type="region of interest" description="Disordered" evidence="1">
    <location>
        <begin position="1"/>
        <end position="48"/>
    </location>
</feature>